<dbReference type="EC" id="1.1.1.169" evidence="4 11"/>
<dbReference type="Pfam" id="PF08546">
    <property type="entry name" value="ApbA_C"/>
    <property type="match status" value="1"/>
</dbReference>
<evidence type="ECO:0000256" key="4">
    <source>
        <dbReference type="ARBA" id="ARBA00013014"/>
    </source>
</evidence>
<comment type="function">
    <text evidence="1 11">Catalyzes the NADPH-dependent reduction of ketopantoate into pantoic acid.</text>
</comment>
<dbReference type="FunFam" id="3.40.50.720:FF:000307">
    <property type="entry name" value="2-dehydropantoate 2-reductase"/>
    <property type="match status" value="1"/>
</dbReference>
<dbReference type="InterPro" id="IPR003710">
    <property type="entry name" value="ApbA"/>
</dbReference>
<evidence type="ECO:0000256" key="7">
    <source>
        <dbReference type="ARBA" id="ARBA00022857"/>
    </source>
</evidence>
<dbReference type="NCBIfam" id="TIGR00745">
    <property type="entry name" value="apbA_panE"/>
    <property type="match status" value="1"/>
</dbReference>
<evidence type="ECO:0000256" key="3">
    <source>
        <dbReference type="ARBA" id="ARBA00007870"/>
    </source>
</evidence>
<name>A0A3A1YVV7_9BURK</name>
<feature type="domain" description="Ketopantoate reductase N-terminal" evidence="12">
    <location>
        <begin position="3"/>
        <end position="149"/>
    </location>
</feature>
<evidence type="ECO:0000256" key="8">
    <source>
        <dbReference type="ARBA" id="ARBA00023002"/>
    </source>
</evidence>
<feature type="domain" description="Ketopantoate reductase C-terminal" evidence="13">
    <location>
        <begin position="178"/>
        <end position="298"/>
    </location>
</feature>
<comment type="similarity">
    <text evidence="3 11">Belongs to the ketopantoate reductase family.</text>
</comment>
<dbReference type="UniPathway" id="UPA00028">
    <property type="reaction ID" value="UER00004"/>
</dbReference>
<sequence>MKILMVGAGAVGGQFGAYLHESGADVQFLLRPARKKIIDAEGLTLDLPAGKLQIQPRTLSAPELTPDFDLIIVSCKAYSLNSVITDITQAMGKQTVILPLLNGLRHLDILGRKFGDDRVLGGIAKTVATLASPSCIQIKHGPGNITVGARTPDQRQTAHAVWSQLHAGGIQAYFSEHVMDDMWDKYCLMASLGAANCLLGGTVGEYMRSQAGGEIALQLFKECVDTAQASGHPLHPESIARIQHALTNRHSGFSASMYRDMQADLPVEGDHLVGDMMRRGEALGVACPMLKIAHAVLETYMGRRES</sequence>
<evidence type="ECO:0000256" key="1">
    <source>
        <dbReference type="ARBA" id="ARBA00002919"/>
    </source>
</evidence>
<evidence type="ECO:0000259" key="12">
    <source>
        <dbReference type="Pfam" id="PF02558"/>
    </source>
</evidence>
<keyword evidence="8 11" id="KW-0560">Oxidoreductase</keyword>
<dbReference type="Gene3D" id="1.10.1040.10">
    <property type="entry name" value="N-(1-d-carboxylethyl)-l-norvaline Dehydrogenase, domain 2"/>
    <property type="match status" value="1"/>
</dbReference>
<dbReference type="AlphaFoldDB" id="A0A3A1YVV7"/>
<evidence type="ECO:0000256" key="6">
    <source>
        <dbReference type="ARBA" id="ARBA00022655"/>
    </source>
</evidence>
<evidence type="ECO:0000259" key="13">
    <source>
        <dbReference type="Pfam" id="PF08546"/>
    </source>
</evidence>
<dbReference type="SUPFAM" id="SSF48179">
    <property type="entry name" value="6-phosphogluconate dehydrogenase C-terminal domain-like"/>
    <property type="match status" value="1"/>
</dbReference>
<dbReference type="InterPro" id="IPR013752">
    <property type="entry name" value="KPA_reductase"/>
</dbReference>
<dbReference type="OrthoDB" id="9796561at2"/>
<evidence type="ECO:0000256" key="10">
    <source>
        <dbReference type="ARBA" id="ARBA00048793"/>
    </source>
</evidence>
<dbReference type="InterPro" id="IPR013328">
    <property type="entry name" value="6PGD_dom2"/>
</dbReference>
<protein>
    <recommendedName>
        <fullName evidence="5 11">2-dehydropantoate 2-reductase</fullName>
        <ecNumber evidence="4 11">1.1.1.169</ecNumber>
    </recommendedName>
    <alternativeName>
        <fullName evidence="9 11">Ketopantoate reductase</fullName>
    </alternativeName>
</protein>
<evidence type="ECO:0000313" key="14">
    <source>
        <dbReference type="EMBL" id="RIY41338.1"/>
    </source>
</evidence>
<dbReference type="InterPro" id="IPR013332">
    <property type="entry name" value="KPR_N"/>
</dbReference>
<organism evidence="14 15">
    <name type="scientific">Neopusillimonas maritima</name>
    <dbReference type="NCBI Taxonomy" id="2026239"/>
    <lineage>
        <taxon>Bacteria</taxon>
        <taxon>Pseudomonadati</taxon>
        <taxon>Pseudomonadota</taxon>
        <taxon>Betaproteobacteria</taxon>
        <taxon>Burkholderiales</taxon>
        <taxon>Alcaligenaceae</taxon>
        <taxon>Neopusillimonas</taxon>
    </lineage>
</organism>
<comment type="pathway">
    <text evidence="2 11">Cofactor biosynthesis; (R)-pantothenate biosynthesis; (R)-pantoate from 3-methyl-2-oxobutanoate: step 2/2.</text>
</comment>
<evidence type="ECO:0000313" key="15">
    <source>
        <dbReference type="Proteomes" id="UP000266206"/>
    </source>
</evidence>
<dbReference type="InterPro" id="IPR051402">
    <property type="entry name" value="KPR-Related"/>
</dbReference>
<dbReference type="GO" id="GO:0015940">
    <property type="term" value="P:pantothenate biosynthetic process"/>
    <property type="evidence" value="ECO:0007669"/>
    <property type="project" value="UniProtKB-UniPathway"/>
</dbReference>
<dbReference type="Pfam" id="PF02558">
    <property type="entry name" value="ApbA"/>
    <property type="match status" value="1"/>
</dbReference>
<evidence type="ECO:0000256" key="2">
    <source>
        <dbReference type="ARBA" id="ARBA00004994"/>
    </source>
</evidence>
<dbReference type="RefSeq" id="WP_119515963.1">
    <property type="nucleotide sequence ID" value="NZ_NQYH01000004.1"/>
</dbReference>
<gene>
    <name evidence="14" type="ORF">CJP73_07360</name>
</gene>
<evidence type="ECO:0000256" key="11">
    <source>
        <dbReference type="RuleBase" id="RU362068"/>
    </source>
</evidence>
<dbReference type="PANTHER" id="PTHR21708:SF26">
    <property type="entry name" value="2-DEHYDROPANTOATE 2-REDUCTASE"/>
    <property type="match status" value="1"/>
</dbReference>
<dbReference type="GO" id="GO:0008677">
    <property type="term" value="F:2-dehydropantoate 2-reductase activity"/>
    <property type="evidence" value="ECO:0007669"/>
    <property type="project" value="UniProtKB-EC"/>
</dbReference>
<dbReference type="PANTHER" id="PTHR21708">
    <property type="entry name" value="PROBABLE 2-DEHYDROPANTOATE 2-REDUCTASE"/>
    <property type="match status" value="1"/>
</dbReference>
<keyword evidence="6 11" id="KW-0566">Pantothenate biosynthesis</keyword>
<dbReference type="GO" id="GO:0005737">
    <property type="term" value="C:cytoplasm"/>
    <property type="evidence" value="ECO:0007669"/>
    <property type="project" value="TreeGrafter"/>
</dbReference>
<dbReference type="SUPFAM" id="SSF51735">
    <property type="entry name" value="NAD(P)-binding Rossmann-fold domains"/>
    <property type="match status" value="1"/>
</dbReference>
<evidence type="ECO:0000256" key="9">
    <source>
        <dbReference type="ARBA" id="ARBA00032024"/>
    </source>
</evidence>
<reference evidence="14 15" key="1">
    <citation type="submission" date="2017-08" db="EMBL/GenBank/DDBJ databases">
        <title>Pusillimonas indicus sp. nov., a member of the family Alcaligenaceae isolated from surface seawater.</title>
        <authorList>
            <person name="Li J."/>
        </authorList>
    </citation>
    <scope>NUCLEOTIDE SEQUENCE [LARGE SCALE GENOMIC DNA]</scope>
    <source>
        <strain evidence="14 15">L52-1-41</strain>
    </source>
</reference>
<dbReference type="InterPro" id="IPR008927">
    <property type="entry name" value="6-PGluconate_DH-like_C_sf"/>
</dbReference>
<comment type="catalytic activity">
    <reaction evidence="10 11">
        <text>(R)-pantoate + NADP(+) = 2-dehydropantoate + NADPH + H(+)</text>
        <dbReference type="Rhea" id="RHEA:16233"/>
        <dbReference type="ChEBI" id="CHEBI:11561"/>
        <dbReference type="ChEBI" id="CHEBI:15378"/>
        <dbReference type="ChEBI" id="CHEBI:15980"/>
        <dbReference type="ChEBI" id="CHEBI:57783"/>
        <dbReference type="ChEBI" id="CHEBI:58349"/>
        <dbReference type="EC" id="1.1.1.169"/>
    </reaction>
</comment>
<dbReference type="Gene3D" id="3.40.50.720">
    <property type="entry name" value="NAD(P)-binding Rossmann-like Domain"/>
    <property type="match status" value="1"/>
</dbReference>
<dbReference type="InterPro" id="IPR036291">
    <property type="entry name" value="NAD(P)-bd_dom_sf"/>
</dbReference>
<dbReference type="EMBL" id="NQYH01000004">
    <property type="protein sequence ID" value="RIY41338.1"/>
    <property type="molecule type" value="Genomic_DNA"/>
</dbReference>
<dbReference type="Proteomes" id="UP000266206">
    <property type="component" value="Unassembled WGS sequence"/>
</dbReference>
<comment type="caution">
    <text evidence="14">The sequence shown here is derived from an EMBL/GenBank/DDBJ whole genome shotgun (WGS) entry which is preliminary data.</text>
</comment>
<dbReference type="FunFam" id="1.10.1040.10:FF:000017">
    <property type="entry name" value="2-dehydropantoate 2-reductase"/>
    <property type="match status" value="1"/>
</dbReference>
<keyword evidence="7 11" id="KW-0521">NADP</keyword>
<proteinExistence type="inferred from homology"/>
<evidence type="ECO:0000256" key="5">
    <source>
        <dbReference type="ARBA" id="ARBA00019465"/>
    </source>
</evidence>
<accession>A0A3A1YVV7</accession>